<evidence type="ECO:0000313" key="1">
    <source>
        <dbReference type="EMBL" id="CAK0871094.1"/>
    </source>
</evidence>
<reference evidence="1" key="1">
    <citation type="submission" date="2023-10" db="EMBL/GenBank/DDBJ databases">
        <authorList>
            <person name="Chen Y."/>
            <person name="Shah S."/>
            <person name="Dougan E. K."/>
            <person name="Thang M."/>
            <person name="Chan C."/>
        </authorList>
    </citation>
    <scope>NUCLEOTIDE SEQUENCE [LARGE SCALE GENOMIC DNA]</scope>
</reference>
<feature type="non-terminal residue" evidence="1">
    <location>
        <position position="839"/>
    </location>
</feature>
<dbReference type="SUPFAM" id="SSF56219">
    <property type="entry name" value="DNase I-like"/>
    <property type="match status" value="1"/>
</dbReference>
<dbReference type="Gene3D" id="3.60.10.10">
    <property type="entry name" value="Endonuclease/exonuclease/phosphatase"/>
    <property type="match status" value="1"/>
</dbReference>
<dbReference type="Proteomes" id="UP001189429">
    <property type="component" value="Unassembled WGS sequence"/>
</dbReference>
<comment type="caution">
    <text evidence="1">The sequence shown here is derived from an EMBL/GenBank/DDBJ whole genome shotgun (WGS) entry which is preliminary data.</text>
</comment>
<organism evidence="1 2">
    <name type="scientific">Prorocentrum cordatum</name>
    <dbReference type="NCBI Taxonomy" id="2364126"/>
    <lineage>
        <taxon>Eukaryota</taxon>
        <taxon>Sar</taxon>
        <taxon>Alveolata</taxon>
        <taxon>Dinophyceae</taxon>
        <taxon>Prorocentrales</taxon>
        <taxon>Prorocentraceae</taxon>
        <taxon>Prorocentrum</taxon>
    </lineage>
</organism>
<evidence type="ECO:0000313" key="2">
    <source>
        <dbReference type="Proteomes" id="UP001189429"/>
    </source>
</evidence>
<sequence>AAAALRDVLALLELLPPRPAHMLSGAESALQELWAFADEVAYILKHVLTAPLRVLAPQSPVAGSPYAGPPPVAEAAPVDGAPFDAPARATLRTATLNPGRCGFLQLGADQLLEWRLEAVAFALDARSVDICILPGARFPEGAALPEGFPYCWGGARSAAWNSVGVFFRPEVEHMLRPLPDLSSNREQWFEVWGDGPRQGPAVVFCAFYPRHGGDTDTWRSVVAHATLCQDRYPHARVLLGGDGNANLDYLVDHPELCTCAHCKQSSADKETQQWLEAAGPLAFNPPTPTHVSGTCIDLFVSVRASPLPVHVQPDLIALSDHRPVIAEVPCQFAAPWAAGLGRVAWTSGPQWDEGLREISSTLEALSRCVEEVSSASWLRPQRFGGSATRLQRRAVVNVAAWARDAVYTLVGHAAGATKVMGGKRQATARKLLGPASFASHHEFKMEIARAAWGERRRAVHRFLHLRTVNPGAAERFLSGFYQMRKRFDVRLADPTTGATMPPPEMVEAVQRDLFARDRNDVEQDPEAAEAMERQVARIRKASALEGAPAPPPPYSDTEVIAVLEAPAGIRLTKALMNLARAACVTATIWSLRQITPLRKSGPATVRAVSGLRPISIATDMASVQDALWITRNSGLLEAFRGPCQQGGVGDALTLVVGSVVQAQLRHAQGLHTWWALADGKWAFDVASRPVMLLGVFQAGVRGPDWLVLDDVMAQDHQCLCLHGLLSPVFMLLRGTAQGRRFSAHVFNTQLRGPADDIADVLPQGCSTIVPPFARAALLDVVEDAPPVHCATPPRGELQLDGVVREASRLAAADLTPWPQARHFLSGALSELSSLAGRID</sequence>
<gene>
    <name evidence="1" type="ORF">PCOR1329_LOCUS57033</name>
</gene>
<accession>A0ABN9VDB5</accession>
<dbReference type="InterPro" id="IPR036691">
    <property type="entry name" value="Endo/exonu/phosph_ase_sf"/>
</dbReference>
<protein>
    <recommendedName>
        <fullName evidence="3">Endonuclease/exonuclease/phosphatase domain-containing protein</fullName>
    </recommendedName>
</protein>
<name>A0ABN9VDB5_9DINO</name>
<proteinExistence type="predicted"/>
<keyword evidence="2" id="KW-1185">Reference proteome</keyword>
<evidence type="ECO:0008006" key="3">
    <source>
        <dbReference type="Google" id="ProtNLM"/>
    </source>
</evidence>
<feature type="non-terminal residue" evidence="1">
    <location>
        <position position="1"/>
    </location>
</feature>
<dbReference type="EMBL" id="CAUYUJ010017036">
    <property type="protein sequence ID" value="CAK0871094.1"/>
    <property type="molecule type" value="Genomic_DNA"/>
</dbReference>